<sequence>MVLLLEIPRQKRRLFELLCNTALNSPDEDPETSKEFKLKFCRSPVEILSTDLGRVSGIKFEINNLIETGDGAVRAERCGKMEILNCGLIFRSIGYRSVAIDNDIPFDDKNGVVSCESNDGHVAGLPGVYCCGWVRTGPTGVILSTLNEGRETAKVVVKDLNEGKFPGITMGNKGFPTITTLLKSRGINPVSFAQWERIDTHEQELGSSRRKPREKIVDTETLLSLAHEIV</sequence>
<evidence type="ECO:0000256" key="2">
    <source>
        <dbReference type="ARBA" id="ARBA00022630"/>
    </source>
</evidence>
<evidence type="ECO:0000256" key="3">
    <source>
        <dbReference type="ARBA" id="ARBA00022827"/>
    </source>
</evidence>
<dbReference type="Proteomes" id="UP001152795">
    <property type="component" value="Unassembled WGS sequence"/>
</dbReference>
<evidence type="ECO:0000256" key="1">
    <source>
        <dbReference type="ARBA" id="ARBA00001974"/>
    </source>
</evidence>
<dbReference type="EMBL" id="CACRXK020000239">
    <property type="protein sequence ID" value="CAB3979890.1"/>
    <property type="molecule type" value="Genomic_DNA"/>
</dbReference>
<evidence type="ECO:0000313" key="7">
    <source>
        <dbReference type="Proteomes" id="UP001152795"/>
    </source>
</evidence>
<keyword evidence="7" id="KW-1185">Reference proteome</keyword>
<gene>
    <name evidence="6" type="ORF">PACLA_8A019181</name>
</gene>
<name>A0A7D9HDN5_PARCT</name>
<dbReference type="PANTHER" id="PTHR48467:SF1">
    <property type="entry name" value="GLUTAMATE SYNTHASE 1 [NADH], CHLOROPLASTIC-LIKE"/>
    <property type="match status" value="1"/>
</dbReference>
<dbReference type="SUPFAM" id="SSF51971">
    <property type="entry name" value="Nucleotide-binding domain"/>
    <property type="match status" value="1"/>
</dbReference>
<evidence type="ECO:0000256" key="4">
    <source>
        <dbReference type="ARBA" id="ARBA00022857"/>
    </source>
</evidence>
<evidence type="ECO:0000256" key="5">
    <source>
        <dbReference type="ARBA" id="ARBA00023002"/>
    </source>
</evidence>
<keyword evidence="5" id="KW-0560">Oxidoreductase</keyword>
<keyword evidence="3" id="KW-0274">FAD</keyword>
<dbReference type="OrthoDB" id="333024at2759"/>
<accession>A0A7D9HDN5</accession>
<dbReference type="PANTHER" id="PTHR48467">
    <property type="entry name" value="GLUTAMATE SYNTHASE 1 [NADH], CHLOROPLASTIC-LIKE"/>
    <property type="match status" value="1"/>
</dbReference>
<reference evidence="6" key="1">
    <citation type="submission" date="2020-04" db="EMBL/GenBank/DDBJ databases">
        <authorList>
            <person name="Alioto T."/>
            <person name="Alioto T."/>
            <person name="Gomez Garrido J."/>
        </authorList>
    </citation>
    <scope>NUCLEOTIDE SEQUENCE</scope>
    <source>
        <strain evidence="6">A484AB</strain>
    </source>
</reference>
<dbReference type="InterPro" id="IPR055275">
    <property type="entry name" value="Ferredox_Rdtase"/>
</dbReference>
<organism evidence="6 7">
    <name type="scientific">Paramuricea clavata</name>
    <name type="common">Red gorgonian</name>
    <name type="synonym">Violescent sea-whip</name>
    <dbReference type="NCBI Taxonomy" id="317549"/>
    <lineage>
        <taxon>Eukaryota</taxon>
        <taxon>Metazoa</taxon>
        <taxon>Cnidaria</taxon>
        <taxon>Anthozoa</taxon>
        <taxon>Octocorallia</taxon>
        <taxon>Malacalcyonacea</taxon>
        <taxon>Plexauridae</taxon>
        <taxon>Paramuricea</taxon>
    </lineage>
</organism>
<proteinExistence type="predicted"/>
<evidence type="ECO:0000313" key="6">
    <source>
        <dbReference type="EMBL" id="CAB3979890.1"/>
    </source>
</evidence>
<keyword evidence="4" id="KW-0521">NADP</keyword>
<comment type="cofactor">
    <cofactor evidence="1">
        <name>FAD</name>
        <dbReference type="ChEBI" id="CHEBI:57692"/>
    </cofactor>
</comment>
<protein>
    <submittedName>
        <fullName evidence="6">NADPH:adrenodoxin oxidoreductase, mitochondrial</fullName>
    </submittedName>
</protein>
<dbReference type="Gene3D" id="3.40.50.720">
    <property type="entry name" value="NAD(P)-binding Rossmann-like Domain"/>
    <property type="match status" value="1"/>
</dbReference>
<keyword evidence="2" id="KW-0285">Flavoprotein</keyword>
<dbReference type="AlphaFoldDB" id="A0A7D9HDN5"/>
<dbReference type="GO" id="GO:0016491">
    <property type="term" value="F:oxidoreductase activity"/>
    <property type="evidence" value="ECO:0007669"/>
    <property type="project" value="UniProtKB-KW"/>
</dbReference>
<comment type="caution">
    <text evidence="6">The sequence shown here is derived from an EMBL/GenBank/DDBJ whole genome shotgun (WGS) entry which is preliminary data.</text>
</comment>